<dbReference type="OrthoDB" id="6159421at2759"/>
<dbReference type="GeneID" id="110988055"/>
<dbReference type="PANTHER" id="PTHR46880:SF5">
    <property type="entry name" value="DUF4371 DOMAIN-CONTAINING PROTEIN"/>
    <property type="match status" value="1"/>
</dbReference>
<accession>A0A8B7ZPJ5</accession>
<gene>
    <name evidence="2" type="primary">LOC110988055</name>
</gene>
<name>A0A8B7ZPJ5_ACAPL</name>
<dbReference type="SUPFAM" id="SSF53098">
    <property type="entry name" value="Ribonuclease H-like"/>
    <property type="match status" value="1"/>
</dbReference>
<dbReference type="KEGG" id="aplc:110988055"/>
<evidence type="ECO:0000313" key="2">
    <source>
        <dbReference type="RefSeq" id="XP_022106967.1"/>
    </source>
</evidence>
<dbReference type="RefSeq" id="XP_022106967.1">
    <property type="nucleotide sequence ID" value="XM_022251275.1"/>
</dbReference>
<sequence length="601" mass="67702">MFCLLCQKYKKMPYGRPKWNTAPCIRMREGSVKEHEECESHKDAMQKDRENMLMQDIREASNPAVSLSAMEKAFASLYFLVQRRVAHITNFEPLLDFLSFLGLKVKEQIRVAKNATYTSDKTVQEMLYVLSEVLEDDTLKELATSDHFALIFDESSDCTNIEQLALHARYLNSDGDLQVKFLKIVDVLQPEIDAISRAARSGDGYPNEAGIISLNAEVITKRVKEYIEKAGIDMQRMRGVGTDGAAVMTGRKSGVVKRLKDDVPCLIGIHCTAHRLNLASSQAAKCIKDVDQFENVLRQLFDFFDNSNVRTAGFLAVQNILLPQKEGEGKTDTPGKLLEPSTTRWLSIGNSVERVKKAFPDLIVTLQREGTERTDTRALGLNRLVTTYKFTATMLLLCDVLPHINALSKAFQKKDSDYTLVHELVTSTITTLKSLKETDGVNLARLPEFLAIAKLGPQNPSDETHFRNNVRGRYIDALTENLQDRFNGEDVQGMSLLLSLFKLSEIHLTPTSQLPDYGKSTVTAAHGFFEASNVLGTLDELQQEWMSLKNYTKQVSEMSDTDLIQRLCTRQALQAVYPNFSQRSLGSFLQTQLIQREHSHN</sequence>
<keyword evidence="1" id="KW-1185">Reference proteome</keyword>
<dbReference type="InterPro" id="IPR012337">
    <property type="entry name" value="RNaseH-like_sf"/>
</dbReference>
<dbReference type="PANTHER" id="PTHR46880">
    <property type="entry name" value="RAS-ASSOCIATING DOMAIN-CONTAINING PROTEIN"/>
    <property type="match status" value="1"/>
</dbReference>
<proteinExistence type="predicted"/>
<dbReference type="OMA" id="HLNQGGN"/>
<evidence type="ECO:0000313" key="1">
    <source>
        <dbReference type="Proteomes" id="UP000694845"/>
    </source>
</evidence>
<reference evidence="2" key="1">
    <citation type="submission" date="2025-08" db="UniProtKB">
        <authorList>
            <consortium name="RefSeq"/>
        </authorList>
    </citation>
    <scope>IDENTIFICATION</scope>
</reference>
<dbReference type="Proteomes" id="UP000694845">
    <property type="component" value="Unplaced"/>
</dbReference>
<organism evidence="1 2">
    <name type="scientific">Acanthaster planci</name>
    <name type="common">Crown-of-thorns starfish</name>
    <dbReference type="NCBI Taxonomy" id="133434"/>
    <lineage>
        <taxon>Eukaryota</taxon>
        <taxon>Metazoa</taxon>
        <taxon>Echinodermata</taxon>
        <taxon>Eleutherozoa</taxon>
        <taxon>Asterozoa</taxon>
        <taxon>Asteroidea</taxon>
        <taxon>Valvatacea</taxon>
        <taxon>Valvatida</taxon>
        <taxon>Acanthasteridae</taxon>
        <taxon>Acanthaster</taxon>
    </lineage>
</organism>
<protein>
    <submittedName>
        <fullName evidence="2">Zinc finger protein 862-like</fullName>
    </submittedName>
</protein>
<dbReference type="AlphaFoldDB" id="A0A8B7ZPJ5"/>